<evidence type="ECO:0000313" key="2">
    <source>
        <dbReference type="Proteomes" id="UP000663868"/>
    </source>
</evidence>
<evidence type="ECO:0000313" key="1">
    <source>
        <dbReference type="EMBL" id="CAF4446739.1"/>
    </source>
</evidence>
<dbReference type="Proteomes" id="UP000663868">
    <property type="component" value="Unassembled WGS sequence"/>
</dbReference>
<gene>
    <name evidence="1" type="ORF">KXQ929_LOCUS53708</name>
</gene>
<protein>
    <submittedName>
        <fullName evidence="1">Uncharacterized protein</fullName>
    </submittedName>
</protein>
<comment type="caution">
    <text evidence="1">The sequence shown here is derived from an EMBL/GenBank/DDBJ whole genome shotgun (WGS) entry which is preliminary data.</text>
</comment>
<dbReference type="AlphaFoldDB" id="A0A820S171"/>
<organism evidence="1 2">
    <name type="scientific">Adineta steineri</name>
    <dbReference type="NCBI Taxonomy" id="433720"/>
    <lineage>
        <taxon>Eukaryota</taxon>
        <taxon>Metazoa</taxon>
        <taxon>Spiralia</taxon>
        <taxon>Gnathifera</taxon>
        <taxon>Rotifera</taxon>
        <taxon>Eurotatoria</taxon>
        <taxon>Bdelloidea</taxon>
        <taxon>Adinetida</taxon>
        <taxon>Adinetidae</taxon>
        <taxon>Adineta</taxon>
    </lineage>
</organism>
<dbReference type="EMBL" id="CAJOBB010030900">
    <property type="protein sequence ID" value="CAF4446739.1"/>
    <property type="molecule type" value="Genomic_DNA"/>
</dbReference>
<reference evidence="1" key="1">
    <citation type="submission" date="2021-02" db="EMBL/GenBank/DDBJ databases">
        <authorList>
            <person name="Nowell W R."/>
        </authorList>
    </citation>
    <scope>NUCLEOTIDE SEQUENCE</scope>
</reference>
<accession>A0A820S171</accession>
<sequence length="37" mass="4519">SLVDNDKRNTWIKRVFGRNQCEHIHLIINKKEISVWK</sequence>
<name>A0A820S171_9BILA</name>
<feature type="non-terminal residue" evidence="1">
    <location>
        <position position="1"/>
    </location>
</feature>
<proteinExistence type="predicted"/>